<comment type="caution">
    <text evidence="1">The sequence shown here is derived from an EMBL/GenBank/DDBJ whole genome shotgun (WGS) entry which is preliminary data.</text>
</comment>
<reference evidence="1" key="1">
    <citation type="journal article" date="2018" name="Genome Biol.">
        <title>SKESA: strategic k-mer extension for scrupulous assemblies.</title>
        <authorList>
            <person name="Souvorov A."/>
            <person name="Agarwala R."/>
            <person name="Lipman D.J."/>
        </authorList>
    </citation>
    <scope>NUCLEOTIDE SEQUENCE</scope>
    <source>
        <strain evidence="1">Clostridioides</strain>
    </source>
</reference>
<dbReference type="RefSeq" id="WP_003426465.1">
    <property type="nucleotide sequence ID" value="NZ_AP025558.1"/>
</dbReference>
<reference evidence="1" key="2">
    <citation type="submission" date="2021-06" db="EMBL/GenBank/DDBJ databases">
        <authorList>
            <consortium name="NCBI Pathogen Detection Project"/>
        </authorList>
    </citation>
    <scope>NUCLEOTIDE SEQUENCE</scope>
    <source>
        <strain evidence="1">Clostridioides</strain>
    </source>
</reference>
<evidence type="ECO:0000313" key="2">
    <source>
        <dbReference type="Proteomes" id="UP000879542"/>
    </source>
</evidence>
<organism evidence="1 2">
    <name type="scientific">Clostridioides difficile</name>
    <name type="common">Peptoclostridium difficile</name>
    <dbReference type="NCBI Taxonomy" id="1496"/>
    <lineage>
        <taxon>Bacteria</taxon>
        <taxon>Bacillati</taxon>
        <taxon>Bacillota</taxon>
        <taxon>Clostridia</taxon>
        <taxon>Peptostreptococcales</taxon>
        <taxon>Peptostreptococcaceae</taxon>
        <taxon>Clostridioides</taxon>
    </lineage>
</organism>
<name>A0A9P3YRC5_CLODI</name>
<evidence type="ECO:0000313" key="1">
    <source>
        <dbReference type="EMBL" id="HBH2621293.1"/>
    </source>
</evidence>
<sequence length="45" mass="5068">MKKQNCIVAIVGMDVISNKSTIKMKIHSQMVSKVVVMEQHNNLVI</sequence>
<accession>A0A9P3YRC5</accession>
<dbReference type="EMBL" id="DAEQIJ010000017">
    <property type="protein sequence ID" value="HBH2621293.1"/>
    <property type="molecule type" value="Genomic_DNA"/>
</dbReference>
<dbReference type="AlphaFoldDB" id="A0A9P3YRC5"/>
<gene>
    <name evidence="1" type="ORF">KRQ00_003079</name>
</gene>
<proteinExistence type="predicted"/>
<protein>
    <submittedName>
        <fullName evidence="1">Uncharacterized protein</fullName>
    </submittedName>
</protein>
<dbReference type="Proteomes" id="UP000879542">
    <property type="component" value="Unassembled WGS sequence"/>
</dbReference>